<dbReference type="OrthoDB" id="8020547at2"/>
<dbReference type="KEGG" id="moc:BB934_04010"/>
<sequence>MSRAPIYEPAALSQPDRSVLTVEIQRVLAVLSEVEACYESNRECLKGWSGPDAIRARFVEQLDAYHAEARGPLVQRLADLHQQITMASIIQSLGGSRH</sequence>
<dbReference type="EMBL" id="CP016616">
    <property type="protein sequence ID" value="ANY77491.1"/>
    <property type="molecule type" value="Genomic_DNA"/>
</dbReference>
<protein>
    <submittedName>
        <fullName evidence="1">Uncharacterized protein</fullName>
    </submittedName>
</protein>
<dbReference type="AlphaFoldDB" id="A0A1B2EC03"/>
<accession>A0A1B2EC03</accession>
<organism evidence="1">
    <name type="scientific">Microvirga ossetica</name>
    <dbReference type="NCBI Taxonomy" id="1882682"/>
    <lineage>
        <taxon>Bacteria</taxon>
        <taxon>Pseudomonadati</taxon>
        <taxon>Pseudomonadota</taxon>
        <taxon>Alphaproteobacteria</taxon>
        <taxon>Hyphomicrobiales</taxon>
        <taxon>Methylobacteriaceae</taxon>
        <taxon>Microvirga</taxon>
    </lineage>
</organism>
<proteinExistence type="predicted"/>
<evidence type="ECO:0000313" key="1">
    <source>
        <dbReference type="EMBL" id="ANY77491.1"/>
    </source>
</evidence>
<name>A0A1B2EC03_9HYPH</name>
<reference evidence="1" key="1">
    <citation type="submission" date="2016-07" db="EMBL/GenBank/DDBJ databases">
        <title>Microvirga ossetica sp. nov. a new species of rhizobia isolated from root nodules of the legume species Vicia alpestris Steven originated from North Ossetia region in the Caucasus.</title>
        <authorList>
            <person name="Safronova V.I."/>
            <person name="Kuznetsova I.G."/>
            <person name="Sazanova A.L."/>
            <person name="Belimov A."/>
            <person name="Andronov E."/>
            <person name="Osledkin Y.S."/>
            <person name="Onishchuk O.P."/>
            <person name="Kurchak O.N."/>
            <person name="Shaposhnikov A.I."/>
            <person name="Willems A."/>
            <person name="Tikhonovich I.A."/>
        </authorList>
    </citation>
    <scope>NUCLEOTIDE SEQUENCE [LARGE SCALE GENOMIC DNA]</scope>
    <source>
        <strain evidence="1">V5/3M</strain>
    </source>
</reference>
<dbReference type="RefSeq" id="WP_099508479.1">
    <property type="nucleotide sequence ID" value="NZ_CP016616.1"/>
</dbReference>
<gene>
    <name evidence="1" type="ORF">BB934_04010</name>
</gene>